<dbReference type="PhylomeDB" id="T1IXI1"/>
<sequence length="216" mass="25204">LIRTLPIDCICHLIILWKIEIKVANLLSNYYFLLELLSKIMRTILVLFIISCTHSFGLNAECPDKFIDLEGRCYYFSKDTANRIEASRNCTAMHSFLLSIQTEREGVIVFNQAVKENVKKEPFGYWTSGTRVTSKRGFEFVWSSTWEPLTYTAWCPSEPNNWMNDEYCIHLTNLQSHNTKACWNDRGCMESTTHSRHPMHYICETEAYMAPIECDE</sequence>
<proteinExistence type="predicted"/>
<dbReference type="Proteomes" id="UP000014500">
    <property type="component" value="Unassembled WGS sequence"/>
</dbReference>
<dbReference type="Gene3D" id="3.10.100.10">
    <property type="entry name" value="Mannose-Binding Protein A, subunit A"/>
    <property type="match status" value="1"/>
</dbReference>
<dbReference type="PANTHER" id="PTHR22803">
    <property type="entry name" value="MANNOSE, PHOSPHOLIPASE, LECTIN RECEPTOR RELATED"/>
    <property type="match status" value="1"/>
</dbReference>
<dbReference type="HOGENOM" id="CLU_049894_10_0_1"/>
<dbReference type="AlphaFoldDB" id="T1IXI1"/>
<dbReference type="InterPro" id="IPR016186">
    <property type="entry name" value="C-type_lectin-like/link_sf"/>
</dbReference>
<reference evidence="3" key="1">
    <citation type="submission" date="2011-05" db="EMBL/GenBank/DDBJ databases">
        <authorList>
            <person name="Richards S.R."/>
            <person name="Qu J."/>
            <person name="Jiang H."/>
            <person name="Jhangiani S.N."/>
            <person name="Agravi P."/>
            <person name="Goodspeed R."/>
            <person name="Gross S."/>
            <person name="Mandapat C."/>
            <person name="Jackson L."/>
            <person name="Mathew T."/>
            <person name="Pu L."/>
            <person name="Thornton R."/>
            <person name="Saada N."/>
            <person name="Wilczek-Boney K.B."/>
            <person name="Lee S."/>
            <person name="Kovar C."/>
            <person name="Wu Y."/>
            <person name="Scherer S.E."/>
            <person name="Worley K.C."/>
            <person name="Muzny D.M."/>
            <person name="Gibbs R."/>
        </authorList>
    </citation>
    <scope>NUCLEOTIDE SEQUENCE</scope>
    <source>
        <strain evidence="3">Brora</strain>
    </source>
</reference>
<dbReference type="InterPro" id="IPR016187">
    <property type="entry name" value="CTDL_fold"/>
</dbReference>
<dbReference type="SMART" id="SM00034">
    <property type="entry name" value="CLECT"/>
    <property type="match status" value="1"/>
</dbReference>
<dbReference type="EMBL" id="JH431647">
    <property type="status" value="NOT_ANNOTATED_CDS"/>
    <property type="molecule type" value="Genomic_DNA"/>
</dbReference>
<evidence type="ECO:0000259" key="1">
    <source>
        <dbReference type="PROSITE" id="PS50041"/>
    </source>
</evidence>
<feature type="domain" description="C-type lectin" evidence="1">
    <location>
        <begin position="69"/>
        <end position="188"/>
    </location>
</feature>
<accession>T1IXI1</accession>
<organism evidence="2 3">
    <name type="scientific">Strigamia maritima</name>
    <name type="common">European centipede</name>
    <name type="synonym">Geophilus maritimus</name>
    <dbReference type="NCBI Taxonomy" id="126957"/>
    <lineage>
        <taxon>Eukaryota</taxon>
        <taxon>Metazoa</taxon>
        <taxon>Ecdysozoa</taxon>
        <taxon>Arthropoda</taxon>
        <taxon>Myriapoda</taxon>
        <taxon>Chilopoda</taxon>
        <taxon>Pleurostigmophora</taxon>
        <taxon>Geophilomorpha</taxon>
        <taxon>Linotaeniidae</taxon>
        <taxon>Strigamia</taxon>
    </lineage>
</organism>
<dbReference type="STRING" id="126957.T1IXI1"/>
<dbReference type="InterPro" id="IPR001304">
    <property type="entry name" value="C-type_lectin-like"/>
</dbReference>
<dbReference type="InterPro" id="IPR050111">
    <property type="entry name" value="C-type_lectin/snaclec_domain"/>
</dbReference>
<dbReference type="EnsemblMetazoa" id="SMAR005914-RA">
    <property type="protein sequence ID" value="SMAR005914-PA"/>
    <property type="gene ID" value="SMAR005914"/>
</dbReference>
<dbReference type="PROSITE" id="PS50041">
    <property type="entry name" value="C_TYPE_LECTIN_2"/>
    <property type="match status" value="1"/>
</dbReference>
<keyword evidence="3" id="KW-1185">Reference proteome</keyword>
<reference evidence="2" key="2">
    <citation type="submission" date="2015-02" db="UniProtKB">
        <authorList>
            <consortium name="EnsemblMetazoa"/>
        </authorList>
    </citation>
    <scope>IDENTIFICATION</scope>
</reference>
<protein>
    <recommendedName>
        <fullName evidence="1">C-type lectin domain-containing protein</fullName>
    </recommendedName>
</protein>
<evidence type="ECO:0000313" key="3">
    <source>
        <dbReference type="Proteomes" id="UP000014500"/>
    </source>
</evidence>
<dbReference type="Pfam" id="PF00059">
    <property type="entry name" value="Lectin_C"/>
    <property type="match status" value="1"/>
</dbReference>
<evidence type="ECO:0000313" key="2">
    <source>
        <dbReference type="EnsemblMetazoa" id="SMAR005914-PA"/>
    </source>
</evidence>
<dbReference type="CDD" id="cd00037">
    <property type="entry name" value="CLECT"/>
    <property type="match status" value="1"/>
</dbReference>
<dbReference type="SUPFAM" id="SSF56436">
    <property type="entry name" value="C-type lectin-like"/>
    <property type="match status" value="1"/>
</dbReference>
<name>T1IXI1_STRMM</name>